<feature type="compositionally biased region" description="Low complexity" evidence="1">
    <location>
        <begin position="60"/>
        <end position="93"/>
    </location>
</feature>
<reference evidence="4 5" key="1">
    <citation type="submission" date="2012-02" db="EMBL/GenBank/DDBJ databases">
        <title>Complete genome sequence of Actinoplanes missouriensis 431 (= NBRC 102363).</title>
        <authorList>
            <person name="Ohnishi Y."/>
            <person name="Ishikawa J."/>
            <person name="Sekine M."/>
            <person name="Hosoyama A."/>
            <person name="Harada T."/>
            <person name="Narita H."/>
            <person name="Hata T."/>
            <person name="Konno Y."/>
            <person name="Tutikane K."/>
            <person name="Fujita N."/>
            <person name="Horinouchi S."/>
            <person name="Hayakawa M."/>
        </authorList>
    </citation>
    <scope>NUCLEOTIDE SEQUENCE [LARGE SCALE GENOMIC DNA]</scope>
    <source>
        <strain evidence="5">ATCC 14538 / DSM 43046 / CBS 188.64 / JCM 3121 / NBRC 102363 / NCIMB 12654 / NRRL B-3342 / UNCC 431</strain>
    </source>
</reference>
<sequence>MRLSHTRKAFTISVLLIMTALLGQAAAAQTTSTSTSVPAAAPATSGAASAAAPASPTPAAPSSASSSSAGSPAGAATTPPAAPPVSASQSTPAKNSDRTESATTDKRHGKPRTNGPARSITTTGRDGVALTFDDGPDPTYTPQLLDMLAKANVKATFCVVGTQVKRHPELVRAIAKAGHSLCNHSWNHDLKLGKKPPAKIKADLERTNNAIRAAVPGAEIRYMRAPGGNFTPNLVKASRKLGMESLYWHVDPRDWEHPKGESHAAHRKKVIRIVQKHTRKDSVILSHDYAQPDTIAAYRTLLPWLRQRFKLIAL</sequence>
<dbReference type="InterPro" id="IPR011330">
    <property type="entry name" value="Glyco_hydro/deAcase_b/a-brl"/>
</dbReference>
<dbReference type="AlphaFoldDB" id="I0GZ93"/>
<keyword evidence="2" id="KW-0732">Signal</keyword>
<dbReference type="EMBL" id="AP012319">
    <property type="protein sequence ID" value="BAL86080.1"/>
    <property type="molecule type" value="Genomic_DNA"/>
</dbReference>
<dbReference type="SUPFAM" id="SSF88713">
    <property type="entry name" value="Glycoside hydrolase/deacetylase"/>
    <property type="match status" value="1"/>
</dbReference>
<accession>I0GZ93</accession>
<dbReference type="Gene3D" id="3.20.20.370">
    <property type="entry name" value="Glycoside hydrolase/deacetylase"/>
    <property type="match status" value="1"/>
</dbReference>
<feature type="signal peptide" evidence="2">
    <location>
        <begin position="1"/>
        <end position="27"/>
    </location>
</feature>
<dbReference type="eggNOG" id="COG0726">
    <property type="taxonomic scope" value="Bacteria"/>
</dbReference>
<proteinExistence type="predicted"/>
<dbReference type="PATRIC" id="fig|512565.3.peg.863"/>
<dbReference type="HOGENOM" id="CLU_021264_2_2_11"/>
<dbReference type="PANTHER" id="PTHR10587:SF137">
    <property type="entry name" value="4-DEOXY-4-FORMAMIDO-L-ARABINOSE-PHOSPHOUNDECAPRENOL DEFORMYLASE ARND-RELATED"/>
    <property type="match status" value="1"/>
</dbReference>
<evidence type="ECO:0000256" key="2">
    <source>
        <dbReference type="SAM" id="SignalP"/>
    </source>
</evidence>
<dbReference type="GO" id="GO:0016810">
    <property type="term" value="F:hydrolase activity, acting on carbon-nitrogen (but not peptide) bonds"/>
    <property type="evidence" value="ECO:0007669"/>
    <property type="project" value="InterPro"/>
</dbReference>
<dbReference type="InterPro" id="IPR002509">
    <property type="entry name" value="NODB_dom"/>
</dbReference>
<evidence type="ECO:0000313" key="4">
    <source>
        <dbReference type="EMBL" id="BAL86080.1"/>
    </source>
</evidence>
<gene>
    <name evidence="4" type="ordered locus">AMIS_8600</name>
</gene>
<evidence type="ECO:0000313" key="5">
    <source>
        <dbReference type="Proteomes" id="UP000007882"/>
    </source>
</evidence>
<keyword evidence="5" id="KW-1185">Reference proteome</keyword>
<feature type="domain" description="NodB homology" evidence="3">
    <location>
        <begin position="126"/>
        <end position="314"/>
    </location>
</feature>
<dbReference type="KEGG" id="ams:AMIS_8600"/>
<evidence type="ECO:0000259" key="3">
    <source>
        <dbReference type="PROSITE" id="PS51677"/>
    </source>
</evidence>
<dbReference type="PROSITE" id="PS51677">
    <property type="entry name" value="NODB"/>
    <property type="match status" value="1"/>
</dbReference>
<evidence type="ECO:0000256" key="1">
    <source>
        <dbReference type="SAM" id="MobiDB-lite"/>
    </source>
</evidence>
<dbReference type="CDD" id="cd10917">
    <property type="entry name" value="CE4_NodB_like_6s_7s"/>
    <property type="match status" value="1"/>
</dbReference>
<dbReference type="Pfam" id="PF01522">
    <property type="entry name" value="Polysacc_deac_1"/>
    <property type="match status" value="1"/>
</dbReference>
<organism evidence="4 5">
    <name type="scientific">Actinoplanes missouriensis (strain ATCC 14538 / DSM 43046 / CBS 188.64 / JCM 3121 / NBRC 102363 / NCIMB 12654 / NRRL B-3342 / UNCC 431)</name>
    <dbReference type="NCBI Taxonomy" id="512565"/>
    <lineage>
        <taxon>Bacteria</taxon>
        <taxon>Bacillati</taxon>
        <taxon>Actinomycetota</taxon>
        <taxon>Actinomycetes</taxon>
        <taxon>Micromonosporales</taxon>
        <taxon>Micromonosporaceae</taxon>
        <taxon>Actinoplanes</taxon>
    </lineage>
</organism>
<dbReference type="Proteomes" id="UP000007882">
    <property type="component" value="Chromosome"/>
</dbReference>
<name>I0GZ93_ACTM4</name>
<dbReference type="RefSeq" id="WP_014440977.1">
    <property type="nucleotide sequence ID" value="NC_017093.1"/>
</dbReference>
<dbReference type="STRING" id="512565.AMIS_8600"/>
<dbReference type="OrthoDB" id="3864432at2"/>
<dbReference type="GO" id="GO:0005975">
    <property type="term" value="P:carbohydrate metabolic process"/>
    <property type="evidence" value="ECO:0007669"/>
    <property type="project" value="InterPro"/>
</dbReference>
<protein>
    <submittedName>
        <fullName evidence="4">Putative polysaccharide deacetylase</fullName>
    </submittedName>
</protein>
<feature type="compositionally biased region" description="Basic and acidic residues" evidence="1">
    <location>
        <begin position="95"/>
        <end position="106"/>
    </location>
</feature>
<dbReference type="PANTHER" id="PTHR10587">
    <property type="entry name" value="GLYCOSYL TRANSFERASE-RELATED"/>
    <property type="match status" value="1"/>
</dbReference>
<feature type="chain" id="PRO_5003627202" evidence="2">
    <location>
        <begin position="28"/>
        <end position="314"/>
    </location>
</feature>
<feature type="region of interest" description="Disordered" evidence="1">
    <location>
        <begin position="48"/>
        <end position="129"/>
    </location>
</feature>
<dbReference type="InterPro" id="IPR050248">
    <property type="entry name" value="Polysacc_deacetylase_ArnD"/>
</dbReference>